<proteinExistence type="predicted"/>
<evidence type="ECO:0000256" key="4">
    <source>
        <dbReference type="ARBA" id="ARBA00022679"/>
    </source>
</evidence>
<evidence type="ECO:0008006" key="7">
    <source>
        <dbReference type="Google" id="ProtNLM"/>
    </source>
</evidence>
<dbReference type="EMBL" id="WNWQ01000109">
    <property type="protein sequence ID" value="KAE9978554.1"/>
    <property type="molecule type" value="Genomic_DNA"/>
</dbReference>
<dbReference type="PANTHER" id="PTHR13200:SF0">
    <property type="entry name" value="EEF1A LYSINE METHYLTRANSFERASE 1"/>
    <property type="match status" value="1"/>
</dbReference>
<dbReference type="PANTHER" id="PTHR13200">
    <property type="entry name" value="EEF1A LYSINE METHYLTRANSFERASE 1"/>
    <property type="match status" value="1"/>
</dbReference>
<sequence>MSDSDSEPELSTAALTALKQFYTEKESRQKAFEDLKAVASTDFSTDSPSPSLKYPLSMEAFTEDWNASQFWYTDSTATRLATQLLQNSTPETRICVLSAPSVFLQLKNLLNEWPADKARPAAITLLEFDTRFAVFGDEFQYYDFKFPTKLPAGLKARFDVIILDPPFLSEDCQAKTAVTILHSTILVGQHLSGADTMRVFISFESTLHTAESQVRTTKQNISTQESKISSNE</sequence>
<keyword evidence="4" id="KW-0808">Transferase</keyword>
<organism evidence="5 6">
    <name type="scientific">Venturia inaequalis</name>
    <name type="common">Apple scab fungus</name>
    <dbReference type="NCBI Taxonomy" id="5025"/>
    <lineage>
        <taxon>Eukaryota</taxon>
        <taxon>Fungi</taxon>
        <taxon>Dikarya</taxon>
        <taxon>Ascomycota</taxon>
        <taxon>Pezizomycotina</taxon>
        <taxon>Dothideomycetes</taxon>
        <taxon>Pleosporomycetidae</taxon>
        <taxon>Venturiales</taxon>
        <taxon>Venturiaceae</taxon>
        <taxon>Venturia</taxon>
    </lineage>
</organism>
<evidence type="ECO:0000256" key="3">
    <source>
        <dbReference type="ARBA" id="ARBA00022603"/>
    </source>
</evidence>
<keyword evidence="2" id="KW-0963">Cytoplasm</keyword>
<gene>
    <name evidence="5" type="ORF">BLS_000487</name>
</gene>
<evidence type="ECO:0000313" key="6">
    <source>
        <dbReference type="Proteomes" id="UP000433883"/>
    </source>
</evidence>
<keyword evidence="3" id="KW-0489">Methyltransferase</keyword>
<dbReference type="PROSITE" id="PS00092">
    <property type="entry name" value="N6_MTASE"/>
    <property type="match status" value="1"/>
</dbReference>
<evidence type="ECO:0000313" key="5">
    <source>
        <dbReference type="EMBL" id="KAE9978554.1"/>
    </source>
</evidence>
<dbReference type="GO" id="GO:0016279">
    <property type="term" value="F:protein-lysine N-methyltransferase activity"/>
    <property type="evidence" value="ECO:0007669"/>
    <property type="project" value="InterPro"/>
</dbReference>
<dbReference type="AlphaFoldDB" id="A0A8H3UXL6"/>
<dbReference type="InterPro" id="IPR041370">
    <property type="entry name" value="Mlase_EEF1AKMT1/ZCCHC4"/>
</dbReference>
<dbReference type="Proteomes" id="UP000433883">
    <property type="component" value="Unassembled WGS sequence"/>
</dbReference>
<name>A0A8H3UXL6_VENIN</name>
<dbReference type="InterPro" id="IPR002052">
    <property type="entry name" value="DNA_methylase_N6_adenine_CS"/>
</dbReference>
<dbReference type="InterPro" id="IPR019369">
    <property type="entry name" value="Efm5/EEF1AKMT1"/>
</dbReference>
<evidence type="ECO:0000256" key="2">
    <source>
        <dbReference type="ARBA" id="ARBA00022490"/>
    </source>
</evidence>
<accession>A0A8H3UXL6</accession>
<dbReference type="Pfam" id="PF10237">
    <property type="entry name" value="N6-adenineMlase"/>
    <property type="match status" value="1"/>
</dbReference>
<dbReference type="GO" id="GO:0003676">
    <property type="term" value="F:nucleic acid binding"/>
    <property type="evidence" value="ECO:0007669"/>
    <property type="project" value="InterPro"/>
</dbReference>
<evidence type="ECO:0000256" key="1">
    <source>
        <dbReference type="ARBA" id="ARBA00004496"/>
    </source>
</evidence>
<comment type="subcellular location">
    <subcellularLocation>
        <location evidence="1">Cytoplasm</location>
    </subcellularLocation>
</comment>
<protein>
    <recommendedName>
        <fullName evidence="7">Elongation factor methyltransferase 5</fullName>
    </recommendedName>
</protein>
<reference evidence="5 6" key="1">
    <citation type="submission" date="2019-11" db="EMBL/GenBank/DDBJ databases">
        <title>Venturia inaequalis Genome Resource.</title>
        <authorList>
            <person name="Lichtner F.J."/>
        </authorList>
    </citation>
    <scope>NUCLEOTIDE SEQUENCE [LARGE SCALE GENOMIC DNA]</scope>
    <source>
        <strain evidence="5">Bline_iso_100314</strain>
    </source>
</reference>
<dbReference type="GO" id="GO:0005737">
    <property type="term" value="C:cytoplasm"/>
    <property type="evidence" value="ECO:0007669"/>
    <property type="project" value="UniProtKB-SubCell"/>
</dbReference>
<dbReference type="GO" id="GO:0032259">
    <property type="term" value="P:methylation"/>
    <property type="evidence" value="ECO:0007669"/>
    <property type="project" value="UniProtKB-KW"/>
</dbReference>
<comment type="caution">
    <text evidence="5">The sequence shown here is derived from an EMBL/GenBank/DDBJ whole genome shotgun (WGS) entry which is preliminary data.</text>
</comment>